<evidence type="ECO:0000259" key="2">
    <source>
        <dbReference type="Pfam" id="PF00350"/>
    </source>
</evidence>
<evidence type="ECO:0000256" key="1">
    <source>
        <dbReference type="SAM" id="Coils"/>
    </source>
</evidence>
<dbReference type="Pfam" id="PF00350">
    <property type="entry name" value="Dynamin_N"/>
    <property type="match status" value="1"/>
</dbReference>
<dbReference type="Gene3D" id="3.40.50.300">
    <property type="entry name" value="P-loop containing nucleotide triphosphate hydrolases"/>
    <property type="match status" value="1"/>
</dbReference>
<sequence>MKEIIQETPFDTVKFMINQNLHRIRQTFYRLELDERTQTLDEIRMHLNEVPFQLTVVGDFSRGKSTFINAILGRDILPSKTVPSTTFITHIRHSEKEKITLSYVGGLMETKDLTDFKKLIAPRQPLDYEEKAVEEYEERLQMLQSISGAHVAYPLPYTASHHYEIIDTPGMNDIFDQREAITRAYLPKSDAILFLLSATSPISESEKKFLEQEILSKQIRNVFFILNFKDRLKTEDEEERVLRYIKDHLDKIKGLNEAKVFLVSSLEALQIKRIESGESFRVRRRKYTSLEETGFNRFEEELDRFLQYDQGKVKAAKQIRRLLALNESVIKHEISVRKKALEQNKAKLKKEMAILNKKVDQLKKEMESKVKQIITKLQQDKNELRKRIEKEQKVINREKKDCFTESSARSYLHRMSVEEYAEIVLEETREEYRRVSTYYNKYIEERVEATIQEINKALQKLSNAFNHEQPEDLAGVLAFSGDIVEEDFTDGGLNSLKGFLGAASRYVQKALPMGWFTAITIFGKYILQKRGLKKYNAQMENFLTDYGTRQRKQLMKMLEDETKHLEKQMQAYIRSSHKKYKENIVAMKRDMELSHEKNIQKMFEYESDEANLTETNQTLKDILKTYCEEEEEYGSL</sequence>
<evidence type="ECO:0000313" key="3">
    <source>
        <dbReference type="EMBL" id="SES08055.1"/>
    </source>
</evidence>
<dbReference type="PANTHER" id="PTHR43681">
    <property type="entry name" value="TRANSMEMBRANE GTPASE FZO"/>
    <property type="match status" value="1"/>
</dbReference>
<accession>A0A1H9UF27</accession>
<reference evidence="4" key="1">
    <citation type="submission" date="2016-10" db="EMBL/GenBank/DDBJ databases">
        <authorList>
            <person name="Varghese N."/>
            <person name="Submissions S."/>
        </authorList>
    </citation>
    <scope>NUCLEOTIDE SEQUENCE [LARGE SCALE GENOMIC DNA]</scope>
    <source>
        <strain evidence="4">S9</strain>
    </source>
</reference>
<dbReference type="InterPro" id="IPR045063">
    <property type="entry name" value="Dynamin_N"/>
</dbReference>
<dbReference type="EMBL" id="FOGT01000007">
    <property type="protein sequence ID" value="SES08055.1"/>
    <property type="molecule type" value="Genomic_DNA"/>
</dbReference>
<dbReference type="CDD" id="cd09912">
    <property type="entry name" value="DLP_2"/>
    <property type="match status" value="1"/>
</dbReference>
<dbReference type="InterPro" id="IPR027417">
    <property type="entry name" value="P-loop_NTPase"/>
</dbReference>
<protein>
    <submittedName>
        <fullName evidence="3">Dynamin family protein</fullName>
    </submittedName>
</protein>
<dbReference type="PANTHER" id="PTHR43681:SF1">
    <property type="entry name" value="SARCALUMENIN"/>
    <property type="match status" value="1"/>
</dbReference>
<proteinExistence type="predicted"/>
<dbReference type="STRING" id="1601833.SAMN05518684_107176"/>
<dbReference type="InterPro" id="IPR051943">
    <property type="entry name" value="TRAFAC_Dynamin-like_GTPase"/>
</dbReference>
<feature type="domain" description="Dynamin N-terminal" evidence="2">
    <location>
        <begin position="55"/>
        <end position="227"/>
    </location>
</feature>
<evidence type="ECO:0000313" key="4">
    <source>
        <dbReference type="Proteomes" id="UP000198571"/>
    </source>
</evidence>
<name>A0A1H9UF27_9BACI</name>
<feature type="coiled-coil region" evidence="1">
    <location>
        <begin position="331"/>
        <end position="401"/>
    </location>
</feature>
<organism evidence="3 4">
    <name type="scientific">Salipaludibacillus aurantiacus</name>
    <dbReference type="NCBI Taxonomy" id="1601833"/>
    <lineage>
        <taxon>Bacteria</taxon>
        <taxon>Bacillati</taxon>
        <taxon>Bacillota</taxon>
        <taxon>Bacilli</taxon>
        <taxon>Bacillales</taxon>
        <taxon>Bacillaceae</taxon>
    </lineage>
</organism>
<dbReference type="RefSeq" id="WP_143051218.1">
    <property type="nucleotide sequence ID" value="NZ_FOGT01000007.1"/>
</dbReference>
<dbReference type="Proteomes" id="UP000198571">
    <property type="component" value="Unassembled WGS sequence"/>
</dbReference>
<dbReference type="SUPFAM" id="SSF52540">
    <property type="entry name" value="P-loop containing nucleoside triphosphate hydrolases"/>
    <property type="match status" value="1"/>
</dbReference>
<keyword evidence="1" id="KW-0175">Coiled coil</keyword>
<dbReference type="OrthoDB" id="9816479at2"/>
<gene>
    <name evidence="3" type="ORF">SAMN05518684_107176</name>
</gene>
<dbReference type="AlphaFoldDB" id="A0A1H9UF27"/>
<keyword evidence="4" id="KW-1185">Reference proteome</keyword>